<dbReference type="PROSITE" id="PS50007">
    <property type="entry name" value="PIPLC_X_DOMAIN"/>
    <property type="match status" value="1"/>
</dbReference>
<sequence length="335" mass="37576">MLAGSGAAALLYLVVSLAPSLVGGASYKGYASDFSFDADAAHHPAWMRRLPDHVNVSSLSVPGTHDTMTYSVRKFHLQCQNWDLATQLRAGLRYVDVRARLQHNELRIFHGREPTGHSYRDVLLTLFDFLDAHPSEAIIMRLKREGPPLGRRNKRTFQQAFDHARLVDPATRAGAARHLFLYTDRARPLPTLGQLRSRVLILQDWPGDDDARDVYGPAWDGPQMALEDLWIIPSPAHLDLKWNAIRPALQRADADPLDNRRLYLAHVSASVGVLPIEAAAGTRNETYPRGMNDRTGAWVEEHRRGGVRTGVVIFDFPGRRAIEAVVAWNERFVES</sequence>
<dbReference type="GO" id="GO:0008081">
    <property type="term" value="F:phosphoric diester hydrolase activity"/>
    <property type="evidence" value="ECO:0007669"/>
    <property type="project" value="InterPro"/>
</dbReference>
<dbReference type="InterPro" id="IPR051057">
    <property type="entry name" value="PI-PLC_domain"/>
</dbReference>
<dbReference type="GO" id="GO:0006629">
    <property type="term" value="P:lipid metabolic process"/>
    <property type="evidence" value="ECO:0007669"/>
    <property type="project" value="InterPro"/>
</dbReference>
<evidence type="ECO:0000313" key="3">
    <source>
        <dbReference type="EMBL" id="KAG5927459.1"/>
    </source>
</evidence>
<dbReference type="EMBL" id="SRPY01000179">
    <property type="protein sequence ID" value="KAG5927459.1"/>
    <property type="molecule type" value="Genomic_DNA"/>
</dbReference>
<accession>A0A8K0J927</accession>
<protein>
    <recommendedName>
        <fullName evidence="2">Phosphatidylinositol-specific phospholipase C X domain-containing protein</fullName>
    </recommendedName>
</protein>
<dbReference type="Pfam" id="PF00388">
    <property type="entry name" value="PI-PLC-X"/>
    <property type="match status" value="1"/>
</dbReference>
<keyword evidence="1" id="KW-0732">Signal</keyword>
<evidence type="ECO:0000313" key="4">
    <source>
        <dbReference type="Proteomes" id="UP000811619"/>
    </source>
</evidence>
<organism evidence="3 4">
    <name type="scientific">Claviceps africana</name>
    <dbReference type="NCBI Taxonomy" id="83212"/>
    <lineage>
        <taxon>Eukaryota</taxon>
        <taxon>Fungi</taxon>
        <taxon>Dikarya</taxon>
        <taxon>Ascomycota</taxon>
        <taxon>Pezizomycotina</taxon>
        <taxon>Sordariomycetes</taxon>
        <taxon>Hypocreomycetidae</taxon>
        <taxon>Hypocreales</taxon>
        <taxon>Clavicipitaceae</taxon>
        <taxon>Claviceps</taxon>
    </lineage>
</organism>
<evidence type="ECO:0000259" key="2">
    <source>
        <dbReference type="SMART" id="SM00148"/>
    </source>
</evidence>
<evidence type="ECO:0000256" key="1">
    <source>
        <dbReference type="SAM" id="SignalP"/>
    </source>
</evidence>
<feature type="signal peptide" evidence="1">
    <location>
        <begin position="1"/>
        <end position="24"/>
    </location>
</feature>
<proteinExistence type="predicted"/>
<keyword evidence="4" id="KW-1185">Reference proteome</keyword>
<comment type="caution">
    <text evidence="3">The sequence shown here is derived from an EMBL/GenBank/DDBJ whole genome shotgun (WGS) entry which is preliminary data.</text>
</comment>
<dbReference type="SUPFAM" id="SSF51695">
    <property type="entry name" value="PLC-like phosphodiesterases"/>
    <property type="match status" value="1"/>
</dbReference>
<reference evidence="3" key="1">
    <citation type="journal article" date="2020" name="bioRxiv">
        <title>Whole genome comparisons of ergot fungi reveals the divergence and evolution of species within the genus Claviceps are the result of varying mechanisms driving genome evolution and host range expansion.</title>
        <authorList>
            <person name="Wyka S.A."/>
            <person name="Mondo S.J."/>
            <person name="Liu M."/>
            <person name="Dettman J."/>
            <person name="Nalam V."/>
            <person name="Broders K.D."/>
        </authorList>
    </citation>
    <scope>NUCLEOTIDE SEQUENCE</scope>
    <source>
        <strain evidence="3">CCC 489</strain>
    </source>
</reference>
<dbReference type="InterPro" id="IPR017946">
    <property type="entry name" value="PLC-like_Pdiesterase_TIM-brl"/>
</dbReference>
<dbReference type="CDD" id="cd08586">
    <property type="entry name" value="PI-PLCc_BcPLC_like"/>
    <property type="match status" value="1"/>
</dbReference>
<dbReference type="PANTHER" id="PTHR13593">
    <property type="match status" value="1"/>
</dbReference>
<dbReference type="Gene3D" id="3.20.20.190">
    <property type="entry name" value="Phosphatidylinositol (PI) phosphodiesterase"/>
    <property type="match status" value="1"/>
</dbReference>
<dbReference type="SMART" id="SM00148">
    <property type="entry name" value="PLCXc"/>
    <property type="match status" value="1"/>
</dbReference>
<feature type="chain" id="PRO_5035445700" description="Phosphatidylinositol-specific phospholipase C X domain-containing protein" evidence="1">
    <location>
        <begin position="25"/>
        <end position="335"/>
    </location>
</feature>
<feature type="domain" description="Phosphatidylinositol-specific phospholipase C X" evidence="2">
    <location>
        <begin position="57"/>
        <end position="204"/>
    </location>
</feature>
<gene>
    <name evidence="3" type="ORF">E4U42_002210</name>
</gene>
<dbReference type="AlphaFoldDB" id="A0A8K0J927"/>
<dbReference type="PANTHER" id="PTHR13593:SF113">
    <property type="entry name" value="SI:DKEY-266F7.9"/>
    <property type="match status" value="1"/>
</dbReference>
<dbReference type="OrthoDB" id="1046782at2759"/>
<dbReference type="Proteomes" id="UP000811619">
    <property type="component" value="Unassembled WGS sequence"/>
</dbReference>
<dbReference type="InterPro" id="IPR000909">
    <property type="entry name" value="PLipase_C_PInositol-sp_X_dom"/>
</dbReference>
<name>A0A8K0J927_9HYPO</name>